<proteinExistence type="predicted"/>
<comment type="caution">
    <text evidence="1">The sequence shown here is derived from an EMBL/GenBank/DDBJ whole genome shotgun (WGS) entry which is preliminary data.</text>
</comment>
<sequence>MSMRPRFFRLAPLVALGVLGGCQVVLGIASDLRLATCEEGEVYDTTPADCQREVCKDGELVAELDPDDVLSDVNECTEDACEGTTPRNTPRPADSPCGLDGLLRCDGAGKCLGCMDDMACQSGPAHPCAPITCQQGICVTNASPPGTPLPDPTPGDCMAPACGANGVAVTVFAADPPAPPSPCFATACMEGVPQSAPRNAGTACPAGVCDGNGTCVGCLETAHCGGGTMVCVGTTCVNHCTDGQQNHGETNLDCGGGCAGCGVGSPCVVPTDCATNYCIEGICWDPNSGG</sequence>
<reference evidence="1 2" key="1">
    <citation type="submission" date="2019-04" db="EMBL/GenBank/DDBJ databases">
        <authorList>
            <person name="Li Y."/>
            <person name="Wang J."/>
        </authorList>
    </citation>
    <scope>NUCLEOTIDE SEQUENCE [LARGE SCALE GENOMIC DNA]</scope>
    <source>
        <strain evidence="1 2">DSM 14668</strain>
    </source>
</reference>
<keyword evidence="2" id="KW-1185">Reference proteome</keyword>
<dbReference type="PROSITE" id="PS51257">
    <property type="entry name" value="PROKAR_LIPOPROTEIN"/>
    <property type="match status" value="1"/>
</dbReference>
<name>A0A4V5PMW0_9BACT</name>
<gene>
    <name evidence="1" type="ORF">E8A74_17345</name>
</gene>
<evidence type="ECO:0000313" key="1">
    <source>
        <dbReference type="EMBL" id="TKD07535.1"/>
    </source>
</evidence>
<accession>A0A4V5PMW0</accession>
<organism evidence="1 2">
    <name type="scientific">Polyangium fumosum</name>
    <dbReference type="NCBI Taxonomy" id="889272"/>
    <lineage>
        <taxon>Bacteria</taxon>
        <taxon>Pseudomonadati</taxon>
        <taxon>Myxococcota</taxon>
        <taxon>Polyangia</taxon>
        <taxon>Polyangiales</taxon>
        <taxon>Polyangiaceae</taxon>
        <taxon>Polyangium</taxon>
    </lineage>
</organism>
<evidence type="ECO:0000313" key="2">
    <source>
        <dbReference type="Proteomes" id="UP000309215"/>
    </source>
</evidence>
<dbReference type="RefSeq" id="WP_136930131.1">
    <property type="nucleotide sequence ID" value="NZ_SSMQ01000016.1"/>
</dbReference>
<dbReference type="EMBL" id="SSMQ01000016">
    <property type="protein sequence ID" value="TKD07535.1"/>
    <property type="molecule type" value="Genomic_DNA"/>
</dbReference>
<dbReference type="OrthoDB" id="5520802at2"/>
<protein>
    <submittedName>
        <fullName evidence="1">Uncharacterized protein</fullName>
    </submittedName>
</protein>
<dbReference type="AlphaFoldDB" id="A0A4V5PMW0"/>
<dbReference type="Proteomes" id="UP000309215">
    <property type="component" value="Unassembled WGS sequence"/>
</dbReference>